<evidence type="ECO:0000259" key="1">
    <source>
        <dbReference type="Pfam" id="PF05076"/>
    </source>
</evidence>
<sequence>MNHCSSPAELFIQRWGEPLREALFRTGDGFEIRVLKWVEGDGDDELTFYRTSGVCDIPVPGADISHRQEFFLGCDPECDEIAESVAQLGLYSARSGKALSAQNIYRADGPLWPGTELSGFVITHPFDGELKSATLADGRHVEFLMLVPAFSAELDFASRHGIGALVTAQDNAGVEFWDPYRKPTSLLPPQ</sequence>
<gene>
    <name evidence="2" type="ORF">GCM10010251_69430</name>
</gene>
<reference evidence="2" key="1">
    <citation type="journal article" date="2014" name="Int. J. Syst. Evol. Microbiol.">
        <title>Complete genome sequence of Corynebacterium casei LMG S-19264T (=DSM 44701T), isolated from a smear-ripened cheese.</title>
        <authorList>
            <consortium name="US DOE Joint Genome Institute (JGI-PGF)"/>
            <person name="Walter F."/>
            <person name="Albersmeier A."/>
            <person name="Kalinowski J."/>
            <person name="Ruckert C."/>
        </authorList>
    </citation>
    <scope>NUCLEOTIDE SEQUENCE</scope>
    <source>
        <strain evidence="2">JCM 4346</strain>
    </source>
</reference>
<protein>
    <recommendedName>
        <fullName evidence="1">Suppressor of fused-like domain-containing protein</fullName>
    </recommendedName>
</protein>
<reference evidence="2" key="2">
    <citation type="submission" date="2020-09" db="EMBL/GenBank/DDBJ databases">
        <authorList>
            <person name="Sun Q."/>
            <person name="Ohkuma M."/>
        </authorList>
    </citation>
    <scope>NUCLEOTIDE SEQUENCE</scope>
    <source>
        <strain evidence="2">JCM 4346</strain>
    </source>
</reference>
<evidence type="ECO:0000313" key="3">
    <source>
        <dbReference type="Proteomes" id="UP000658320"/>
    </source>
</evidence>
<dbReference type="Pfam" id="PF05076">
    <property type="entry name" value="SUFU"/>
    <property type="match status" value="1"/>
</dbReference>
<keyword evidence="3" id="KW-1185">Reference proteome</keyword>
<feature type="domain" description="Suppressor of fused-like" evidence="1">
    <location>
        <begin position="42"/>
        <end position="182"/>
    </location>
</feature>
<organism evidence="2 3">
    <name type="scientific">Streptomyces aurantiogriseus</name>
    <dbReference type="NCBI Taxonomy" id="66870"/>
    <lineage>
        <taxon>Bacteria</taxon>
        <taxon>Bacillati</taxon>
        <taxon>Actinomycetota</taxon>
        <taxon>Actinomycetes</taxon>
        <taxon>Kitasatosporales</taxon>
        <taxon>Streptomycetaceae</taxon>
        <taxon>Streptomyces</taxon>
    </lineage>
</organism>
<dbReference type="EMBL" id="BMSX01000020">
    <property type="protein sequence ID" value="GGR42669.1"/>
    <property type="molecule type" value="Genomic_DNA"/>
</dbReference>
<name>A0A918FKS1_9ACTN</name>
<evidence type="ECO:0000313" key="2">
    <source>
        <dbReference type="EMBL" id="GGR42669.1"/>
    </source>
</evidence>
<comment type="caution">
    <text evidence="2">The sequence shown here is derived from an EMBL/GenBank/DDBJ whole genome shotgun (WGS) entry which is preliminary data.</text>
</comment>
<accession>A0A918FKS1</accession>
<proteinExistence type="predicted"/>
<dbReference type="AlphaFoldDB" id="A0A918FKS1"/>
<dbReference type="InterPro" id="IPR020941">
    <property type="entry name" value="SUFU-like_domain"/>
</dbReference>
<dbReference type="Proteomes" id="UP000658320">
    <property type="component" value="Unassembled WGS sequence"/>
</dbReference>